<feature type="domain" description="PilZ" evidence="1">
    <location>
        <begin position="3"/>
        <end position="90"/>
    </location>
</feature>
<dbReference type="EMBL" id="JABZMI010000126">
    <property type="protein sequence ID" value="MBF1164915.1"/>
    <property type="molecule type" value="Genomic_DNA"/>
</dbReference>
<dbReference type="Gene3D" id="2.40.10.220">
    <property type="entry name" value="predicted glycosyltransferase like domains"/>
    <property type="match status" value="1"/>
</dbReference>
<protein>
    <submittedName>
        <fullName evidence="2">PilZ domain-containing protein</fullName>
    </submittedName>
</protein>
<dbReference type="Pfam" id="PF07238">
    <property type="entry name" value="PilZ"/>
    <property type="match status" value="1"/>
</dbReference>
<dbReference type="Proteomes" id="UP000718593">
    <property type="component" value="Unassembled WGS sequence"/>
</dbReference>
<reference evidence="2" key="1">
    <citation type="submission" date="2020-04" db="EMBL/GenBank/DDBJ databases">
        <title>Deep metagenomics examines the oral microbiome during advanced dental caries in children, revealing novel taxa and co-occurrences with host molecules.</title>
        <authorList>
            <person name="Baker J.L."/>
            <person name="Morton J.T."/>
            <person name="Dinis M."/>
            <person name="Alvarez R."/>
            <person name="Tran N.C."/>
            <person name="Knight R."/>
            <person name="Edlund A."/>
        </authorList>
    </citation>
    <scope>NUCLEOTIDE SEQUENCE</scope>
    <source>
        <strain evidence="2">JCVI_32_bin.24</strain>
    </source>
</reference>
<dbReference type="InterPro" id="IPR009875">
    <property type="entry name" value="PilZ_domain"/>
</dbReference>
<evidence type="ECO:0000313" key="2">
    <source>
        <dbReference type="EMBL" id="MBF1164915.1"/>
    </source>
</evidence>
<dbReference type="GO" id="GO:0035438">
    <property type="term" value="F:cyclic-di-GMP binding"/>
    <property type="evidence" value="ECO:0007669"/>
    <property type="project" value="InterPro"/>
</dbReference>
<evidence type="ECO:0000259" key="1">
    <source>
        <dbReference type="Pfam" id="PF07238"/>
    </source>
</evidence>
<gene>
    <name evidence="2" type="ORF">HXL68_07730</name>
</gene>
<accession>A0A930BS99</accession>
<sequence>MLEQRRHQRIRFSVPQKISIGFGGQIGEGVIENLSLSGLMLRTPMPLEISHNIGCEFSVFESPVIDVPAAVVSRVCDLYGVRFQQGPISQILIDDAINAALNSGKASILTVHELGGRKTMRITGGLCGILRSDFMHALTRMGVDEIDLEGVTAVEQAGLALCLVATSRHGVAIGAQSPCFAEAWAQALSIPGMPGLGEGGV</sequence>
<evidence type="ECO:0000313" key="3">
    <source>
        <dbReference type="Proteomes" id="UP000718593"/>
    </source>
</evidence>
<comment type="caution">
    <text evidence="2">The sequence shown here is derived from an EMBL/GenBank/DDBJ whole genome shotgun (WGS) entry which is preliminary data.</text>
</comment>
<dbReference type="SUPFAM" id="SSF141371">
    <property type="entry name" value="PilZ domain-like"/>
    <property type="match status" value="1"/>
</dbReference>
<proteinExistence type="predicted"/>
<name>A0A930BS99_9RHOO</name>
<dbReference type="AlphaFoldDB" id="A0A930BS99"/>
<organism evidence="2 3">
    <name type="scientific">Dechloromonas agitata</name>
    <dbReference type="NCBI Taxonomy" id="73030"/>
    <lineage>
        <taxon>Bacteria</taxon>
        <taxon>Pseudomonadati</taxon>
        <taxon>Pseudomonadota</taxon>
        <taxon>Betaproteobacteria</taxon>
        <taxon>Rhodocyclales</taxon>
        <taxon>Azonexaceae</taxon>
        <taxon>Dechloromonas</taxon>
    </lineage>
</organism>